<reference evidence="1 2" key="1">
    <citation type="submission" date="2019-01" db="EMBL/GenBank/DDBJ databases">
        <title>Sequencing of cultivated peanut Arachis hypogaea provides insights into genome evolution and oil improvement.</title>
        <authorList>
            <person name="Chen X."/>
        </authorList>
    </citation>
    <scope>NUCLEOTIDE SEQUENCE [LARGE SCALE GENOMIC DNA]</scope>
    <source>
        <strain evidence="2">cv. Fuhuasheng</strain>
        <tissue evidence="1">Leaves</tissue>
    </source>
</reference>
<dbReference type="EMBL" id="SDMP01000019">
    <property type="protein sequence ID" value="RYQ91409.1"/>
    <property type="molecule type" value="Genomic_DNA"/>
</dbReference>
<sequence length="10" mass="1179">MSFILIQSQL</sequence>
<evidence type="ECO:0000313" key="1">
    <source>
        <dbReference type="EMBL" id="RYQ91409.1"/>
    </source>
</evidence>
<protein>
    <submittedName>
        <fullName evidence="1">Uncharacterized protein</fullName>
    </submittedName>
</protein>
<evidence type="ECO:0000313" key="2">
    <source>
        <dbReference type="Proteomes" id="UP000289738"/>
    </source>
</evidence>
<dbReference type="Proteomes" id="UP000289738">
    <property type="component" value="Chromosome B09"/>
</dbReference>
<accession>A0A444XNW9</accession>
<gene>
    <name evidence="1" type="ORF">Ahy_B09g097285</name>
</gene>
<comment type="caution">
    <text evidence="1">The sequence shown here is derived from an EMBL/GenBank/DDBJ whole genome shotgun (WGS) entry which is preliminary data.</text>
</comment>
<organism evidence="1 2">
    <name type="scientific">Arachis hypogaea</name>
    <name type="common">Peanut</name>
    <dbReference type="NCBI Taxonomy" id="3818"/>
    <lineage>
        <taxon>Eukaryota</taxon>
        <taxon>Viridiplantae</taxon>
        <taxon>Streptophyta</taxon>
        <taxon>Embryophyta</taxon>
        <taxon>Tracheophyta</taxon>
        <taxon>Spermatophyta</taxon>
        <taxon>Magnoliopsida</taxon>
        <taxon>eudicotyledons</taxon>
        <taxon>Gunneridae</taxon>
        <taxon>Pentapetalae</taxon>
        <taxon>rosids</taxon>
        <taxon>fabids</taxon>
        <taxon>Fabales</taxon>
        <taxon>Fabaceae</taxon>
        <taxon>Papilionoideae</taxon>
        <taxon>50 kb inversion clade</taxon>
        <taxon>dalbergioids sensu lato</taxon>
        <taxon>Dalbergieae</taxon>
        <taxon>Pterocarpus clade</taxon>
        <taxon>Arachis</taxon>
    </lineage>
</organism>
<name>A0A444XNW9_ARAHY</name>
<proteinExistence type="predicted"/>
<keyword evidence="2" id="KW-1185">Reference proteome</keyword>